<proteinExistence type="predicted"/>
<dbReference type="Proteomes" id="UP001152523">
    <property type="component" value="Unassembled WGS sequence"/>
</dbReference>
<accession>A0AAV0ELW0</accession>
<dbReference type="EMBL" id="CAMAPF010000935">
    <property type="protein sequence ID" value="CAH9124753.1"/>
    <property type="molecule type" value="Genomic_DNA"/>
</dbReference>
<evidence type="ECO:0000313" key="3">
    <source>
        <dbReference type="Proteomes" id="UP001152523"/>
    </source>
</evidence>
<feature type="compositionally biased region" description="Basic residues" evidence="1">
    <location>
        <begin position="88"/>
        <end position="101"/>
    </location>
</feature>
<dbReference type="AlphaFoldDB" id="A0AAV0ELW0"/>
<comment type="caution">
    <text evidence="2">The sequence shown here is derived from an EMBL/GenBank/DDBJ whole genome shotgun (WGS) entry which is preliminary data.</text>
</comment>
<feature type="compositionally biased region" description="Basic and acidic residues" evidence="1">
    <location>
        <begin position="102"/>
        <end position="116"/>
    </location>
</feature>
<reference evidence="2" key="1">
    <citation type="submission" date="2022-07" db="EMBL/GenBank/DDBJ databases">
        <authorList>
            <person name="Macas J."/>
            <person name="Novak P."/>
            <person name="Neumann P."/>
        </authorList>
    </citation>
    <scope>NUCLEOTIDE SEQUENCE</scope>
</reference>
<protein>
    <submittedName>
        <fullName evidence="2">Uncharacterized protein</fullName>
    </submittedName>
</protein>
<sequence length="133" mass="14938">MADGLEVGEDTPLELQFGMCSVRSPGHIQIPASIQPETLADGAEEEGEVRPGKCEQGTKGGEEKGKERKKPERKKEEEFAGVESQPTGKKKCSGKEKKNKRERKEKQSKKDKEKIKSHIRCHRCNLTGNREYT</sequence>
<feature type="compositionally biased region" description="Basic and acidic residues" evidence="1">
    <location>
        <begin position="60"/>
        <end position="78"/>
    </location>
</feature>
<evidence type="ECO:0000256" key="1">
    <source>
        <dbReference type="SAM" id="MobiDB-lite"/>
    </source>
</evidence>
<name>A0AAV0ELW0_9ASTE</name>
<organism evidence="2 3">
    <name type="scientific">Cuscuta epithymum</name>
    <dbReference type="NCBI Taxonomy" id="186058"/>
    <lineage>
        <taxon>Eukaryota</taxon>
        <taxon>Viridiplantae</taxon>
        <taxon>Streptophyta</taxon>
        <taxon>Embryophyta</taxon>
        <taxon>Tracheophyta</taxon>
        <taxon>Spermatophyta</taxon>
        <taxon>Magnoliopsida</taxon>
        <taxon>eudicotyledons</taxon>
        <taxon>Gunneridae</taxon>
        <taxon>Pentapetalae</taxon>
        <taxon>asterids</taxon>
        <taxon>lamiids</taxon>
        <taxon>Solanales</taxon>
        <taxon>Convolvulaceae</taxon>
        <taxon>Cuscuteae</taxon>
        <taxon>Cuscuta</taxon>
        <taxon>Cuscuta subgen. Cuscuta</taxon>
    </lineage>
</organism>
<feature type="region of interest" description="Disordered" evidence="1">
    <location>
        <begin position="28"/>
        <end position="133"/>
    </location>
</feature>
<evidence type="ECO:0000313" key="2">
    <source>
        <dbReference type="EMBL" id="CAH9124753.1"/>
    </source>
</evidence>
<gene>
    <name evidence="2" type="ORF">CEPIT_LOCUS26222</name>
</gene>
<keyword evidence="3" id="KW-1185">Reference proteome</keyword>